<keyword evidence="4 10" id="KW-0863">Zinc-finger</keyword>
<dbReference type="PROSITE" id="PS00028">
    <property type="entry name" value="ZINC_FINGER_C2H2_1"/>
    <property type="match status" value="13"/>
</dbReference>
<evidence type="ECO:0000256" key="9">
    <source>
        <dbReference type="ARBA" id="ARBA00023242"/>
    </source>
</evidence>
<keyword evidence="2" id="KW-0479">Metal-binding</keyword>
<gene>
    <name evidence="12" type="ORF">MGAL_10B078676</name>
</gene>
<evidence type="ECO:0000313" key="13">
    <source>
        <dbReference type="Proteomes" id="UP000596742"/>
    </source>
</evidence>
<accession>A0A8B6GFU2</accession>
<protein>
    <recommendedName>
        <fullName evidence="11">C2H2-type domain-containing protein</fullName>
    </recommendedName>
</protein>
<evidence type="ECO:0000256" key="8">
    <source>
        <dbReference type="ARBA" id="ARBA00023163"/>
    </source>
</evidence>
<dbReference type="PANTHER" id="PTHR24379:SF121">
    <property type="entry name" value="C2H2-TYPE DOMAIN-CONTAINING PROTEIN"/>
    <property type="match status" value="1"/>
</dbReference>
<feature type="domain" description="C2H2-type" evidence="11">
    <location>
        <begin position="193"/>
        <end position="220"/>
    </location>
</feature>
<feature type="domain" description="C2H2-type" evidence="11">
    <location>
        <begin position="692"/>
        <end position="719"/>
    </location>
</feature>
<evidence type="ECO:0000256" key="1">
    <source>
        <dbReference type="ARBA" id="ARBA00004123"/>
    </source>
</evidence>
<reference evidence="12" key="1">
    <citation type="submission" date="2018-11" db="EMBL/GenBank/DDBJ databases">
        <authorList>
            <person name="Alioto T."/>
            <person name="Alioto T."/>
        </authorList>
    </citation>
    <scope>NUCLEOTIDE SEQUENCE</scope>
</reference>
<feature type="domain" description="C2H2-type" evidence="11">
    <location>
        <begin position="139"/>
        <end position="166"/>
    </location>
</feature>
<dbReference type="GO" id="GO:0008270">
    <property type="term" value="F:zinc ion binding"/>
    <property type="evidence" value="ECO:0007669"/>
    <property type="project" value="UniProtKB-KW"/>
</dbReference>
<dbReference type="OrthoDB" id="6069475at2759"/>
<feature type="domain" description="C2H2-type" evidence="11">
    <location>
        <begin position="545"/>
        <end position="573"/>
    </location>
</feature>
<evidence type="ECO:0000256" key="5">
    <source>
        <dbReference type="ARBA" id="ARBA00022833"/>
    </source>
</evidence>
<dbReference type="InterPro" id="IPR013087">
    <property type="entry name" value="Znf_C2H2_type"/>
</dbReference>
<dbReference type="FunFam" id="3.30.160.60:FF:000030">
    <property type="entry name" value="Zinc finger protein 628"/>
    <property type="match status" value="1"/>
</dbReference>
<evidence type="ECO:0000256" key="4">
    <source>
        <dbReference type="ARBA" id="ARBA00022771"/>
    </source>
</evidence>
<comment type="subcellular location">
    <subcellularLocation>
        <location evidence="1">Nucleus</location>
    </subcellularLocation>
</comment>
<keyword evidence="7" id="KW-0238">DNA-binding</keyword>
<proteinExistence type="predicted"/>
<evidence type="ECO:0000256" key="2">
    <source>
        <dbReference type="ARBA" id="ARBA00022723"/>
    </source>
</evidence>
<feature type="domain" description="C2H2-type" evidence="11">
    <location>
        <begin position="659"/>
        <end position="687"/>
    </location>
</feature>
<feature type="domain" description="C2H2-type" evidence="11">
    <location>
        <begin position="167"/>
        <end position="189"/>
    </location>
</feature>
<dbReference type="GO" id="GO:0000977">
    <property type="term" value="F:RNA polymerase II transcription regulatory region sequence-specific DNA binding"/>
    <property type="evidence" value="ECO:0007669"/>
    <property type="project" value="TreeGrafter"/>
</dbReference>
<dbReference type="GO" id="GO:0000981">
    <property type="term" value="F:DNA-binding transcription factor activity, RNA polymerase II-specific"/>
    <property type="evidence" value="ECO:0007669"/>
    <property type="project" value="TreeGrafter"/>
</dbReference>
<dbReference type="Pfam" id="PF00096">
    <property type="entry name" value="zf-C2H2"/>
    <property type="match status" value="4"/>
</dbReference>
<dbReference type="Gene3D" id="3.30.160.60">
    <property type="entry name" value="Classic Zinc Finger"/>
    <property type="match status" value="8"/>
</dbReference>
<sequence>MSSHVCASSPKSWMPIAMKYPLPNQKKLTTSKKSKIEKIKATNRKSLKTFKNIKSNLGLKPTGQTLVHVVEKQYKCKVKRCKHRFSKKSDLEIHLNTHNRIKIFTCNSCNREFLNRKIFKIHEIKCKIWKKRNKKIVQHLCKECGESFCQGGTYEIHQRSHFNAKPYMCVICGRKFILKLAMFRHITGHISLFECQTCKSVFDTPLKLEKHTFTHMDDLAVYKCLYCTRIMIDQEKFEKHLKFHVRHINAKHKRREFVIQNKLGKIRKLTKKANDSIKKVVKKEKFDDFTESFHIHRIHTDDSIGYVDAASNESNEGCITTKKIQTSSLAENSKIDDLEEEEPSIAQLDCVLCQLSFQTISSFMQHVSSHVNYQNEYQIREPNIDVLNTNKTIFVCRCCDRKFANRKFAKDHISNLLQKPDEIHEQLKNEKTLDFSDNKYIFSVSIGNLKSIAEDSAVTKAIIYHCAKCSTNFESKSSLFSHVKNCKKVEHKYWCPNCNMNFETNGLLKEHIQMGHKRIQTDPMLDLVIVTTEKTIENVDQKISFECKKCGIVCNSVKDYATHRETTHNNVGPEMAEESEFVCAHCDISFESQALLYTHLQCHRKNPRTPSKTTNYSDKMFHDRSAGLWICTVCNKSYSTKCNLTRHITLHDDEEKGSHVCPFCNRVFQFKRYLQHHIMYMHKVKKKGDKKYKCEECDGKFSSSTSLTRHKLIHTGEADSKKIYQCEYCNKKLRTDKQLKLHIRTHTGEKPFGCDKCSYRAAAYCNLLTHVKRVHENPIPNRRGPKSNKPKPFVVQTPDNLLQVFQEGKTSA</sequence>
<keyword evidence="6" id="KW-0805">Transcription regulation</keyword>
<dbReference type="GO" id="GO:0005634">
    <property type="term" value="C:nucleus"/>
    <property type="evidence" value="ECO:0007669"/>
    <property type="project" value="UniProtKB-SubCell"/>
</dbReference>
<dbReference type="PANTHER" id="PTHR24379">
    <property type="entry name" value="KRAB AND ZINC FINGER DOMAIN-CONTAINING"/>
    <property type="match status" value="1"/>
</dbReference>
<keyword evidence="3" id="KW-0677">Repeat</keyword>
<keyword evidence="13" id="KW-1185">Reference proteome</keyword>
<feature type="domain" description="C2H2-type" evidence="11">
    <location>
        <begin position="629"/>
        <end position="656"/>
    </location>
</feature>
<feature type="domain" description="C2H2-type" evidence="11">
    <location>
        <begin position="724"/>
        <end position="751"/>
    </location>
</feature>
<name>A0A8B6GFU2_MYTGA</name>
<dbReference type="SUPFAM" id="SSF57667">
    <property type="entry name" value="beta-beta-alpha zinc fingers"/>
    <property type="match status" value="5"/>
</dbReference>
<keyword evidence="8" id="KW-0804">Transcription</keyword>
<dbReference type="PROSITE" id="PS50157">
    <property type="entry name" value="ZINC_FINGER_C2H2_2"/>
    <property type="match status" value="13"/>
</dbReference>
<evidence type="ECO:0000313" key="12">
    <source>
        <dbReference type="EMBL" id="VDI63170.1"/>
    </source>
</evidence>
<dbReference type="SMART" id="SM00355">
    <property type="entry name" value="ZnF_C2H2"/>
    <property type="match status" value="17"/>
</dbReference>
<dbReference type="InterPro" id="IPR036236">
    <property type="entry name" value="Znf_C2H2_sf"/>
</dbReference>
<evidence type="ECO:0000256" key="6">
    <source>
        <dbReference type="ARBA" id="ARBA00023015"/>
    </source>
</evidence>
<feature type="domain" description="C2H2-type" evidence="11">
    <location>
        <begin position="74"/>
        <end position="103"/>
    </location>
</feature>
<evidence type="ECO:0000256" key="3">
    <source>
        <dbReference type="ARBA" id="ARBA00022737"/>
    </source>
</evidence>
<evidence type="ECO:0000259" key="11">
    <source>
        <dbReference type="PROSITE" id="PS50157"/>
    </source>
</evidence>
<feature type="domain" description="C2H2-type" evidence="11">
    <location>
        <begin position="581"/>
        <end position="608"/>
    </location>
</feature>
<dbReference type="AlphaFoldDB" id="A0A8B6GFU2"/>
<organism evidence="12 13">
    <name type="scientific">Mytilus galloprovincialis</name>
    <name type="common">Mediterranean mussel</name>
    <dbReference type="NCBI Taxonomy" id="29158"/>
    <lineage>
        <taxon>Eukaryota</taxon>
        <taxon>Metazoa</taxon>
        <taxon>Spiralia</taxon>
        <taxon>Lophotrochozoa</taxon>
        <taxon>Mollusca</taxon>
        <taxon>Bivalvia</taxon>
        <taxon>Autobranchia</taxon>
        <taxon>Pteriomorphia</taxon>
        <taxon>Mytilida</taxon>
        <taxon>Mytiloidea</taxon>
        <taxon>Mytilidae</taxon>
        <taxon>Mytilinae</taxon>
        <taxon>Mytilus</taxon>
    </lineage>
</organism>
<feature type="domain" description="C2H2-type" evidence="11">
    <location>
        <begin position="464"/>
        <end position="496"/>
    </location>
</feature>
<dbReference type="Proteomes" id="UP000596742">
    <property type="component" value="Unassembled WGS sequence"/>
</dbReference>
<dbReference type="EMBL" id="UYJE01008349">
    <property type="protein sequence ID" value="VDI63170.1"/>
    <property type="molecule type" value="Genomic_DNA"/>
</dbReference>
<feature type="domain" description="C2H2-type" evidence="11">
    <location>
        <begin position="752"/>
        <end position="780"/>
    </location>
</feature>
<keyword evidence="5" id="KW-0862">Zinc</keyword>
<evidence type="ECO:0000256" key="10">
    <source>
        <dbReference type="PROSITE-ProRule" id="PRU00042"/>
    </source>
</evidence>
<feature type="domain" description="C2H2-type" evidence="11">
    <location>
        <begin position="493"/>
        <end position="521"/>
    </location>
</feature>
<keyword evidence="9" id="KW-0539">Nucleus</keyword>
<comment type="caution">
    <text evidence="12">The sequence shown here is derived from an EMBL/GenBank/DDBJ whole genome shotgun (WGS) entry which is preliminary data.</text>
</comment>
<evidence type="ECO:0000256" key="7">
    <source>
        <dbReference type="ARBA" id="ARBA00023125"/>
    </source>
</evidence>